<keyword evidence="3" id="KW-0479">Metal-binding</keyword>
<keyword evidence="8" id="KW-0238">DNA-binding</keyword>
<keyword evidence="9" id="KW-0804">Transcription</keyword>
<dbReference type="Gene3D" id="3.30.160.60">
    <property type="entry name" value="Classic Zinc Finger"/>
    <property type="match status" value="2"/>
</dbReference>
<accession>A0A0H5R976</accession>
<dbReference type="PROSITE" id="PS50157">
    <property type="entry name" value="ZINC_FINGER_C2H2_2"/>
    <property type="match status" value="2"/>
</dbReference>
<evidence type="ECO:0000256" key="7">
    <source>
        <dbReference type="ARBA" id="ARBA00023015"/>
    </source>
</evidence>
<reference evidence="14" key="1">
    <citation type="submission" date="2015-04" db="EMBL/GenBank/DDBJ databases">
        <title>The genome sequence of the plant pathogenic Rhizarian Plasmodiophora brassicae reveals insights in its biotrophic life cycle and the origin of chitin synthesis.</title>
        <authorList>
            <person name="Schwelm A."/>
            <person name="Fogelqvist J."/>
            <person name="Knaust A."/>
            <person name="Julke S."/>
            <person name="Lilja T."/>
            <person name="Dhandapani V."/>
            <person name="Bonilla-Rosso G."/>
            <person name="Karlsson M."/>
            <person name="Shevchenko A."/>
            <person name="Choi S.R."/>
            <person name="Kim H.G."/>
            <person name="Park J.Y."/>
            <person name="Lim Y.P."/>
            <person name="Ludwig-Muller J."/>
            <person name="Dixelius C."/>
        </authorList>
    </citation>
    <scope>NUCLEOTIDE SEQUENCE</scope>
    <source>
        <tissue evidence="14">Potato root galls</tissue>
    </source>
</reference>
<dbReference type="InterPro" id="IPR013087">
    <property type="entry name" value="Znf_C2H2_type"/>
</dbReference>
<dbReference type="PANTHER" id="PTHR24394">
    <property type="entry name" value="ZINC FINGER PROTEIN"/>
    <property type="match status" value="1"/>
</dbReference>
<evidence type="ECO:0000256" key="8">
    <source>
        <dbReference type="ARBA" id="ARBA00023125"/>
    </source>
</evidence>
<comment type="similarity">
    <text evidence="2">Belongs to the krueppel C2H2-type zinc-finger protein family.</text>
</comment>
<evidence type="ECO:0000256" key="2">
    <source>
        <dbReference type="ARBA" id="ARBA00006991"/>
    </source>
</evidence>
<dbReference type="GO" id="GO:0008270">
    <property type="term" value="F:zinc ion binding"/>
    <property type="evidence" value="ECO:0007669"/>
    <property type="project" value="UniProtKB-KW"/>
</dbReference>
<dbReference type="PANTHER" id="PTHR24394:SF48">
    <property type="entry name" value="ZINC FINGER PROTEIN 771"/>
    <property type="match status" value="1"/>
</dbReference>
<name>A0A0H5R976_9EUKA</name>
<dbReference type="EMBL" id="HACM01009864">
    <property type="protein sequence ID" value="CRZ10306.1"/>
    <property type="molecule type" value="Transcribed_RNA"/>
</dbReference>
<feature type="region of interest" description="Disordered" evidence="12">
    <location>
        <begin position="1"/>
        <end position="25"/>
    </location>
</feature>
<dbReference type="SUPFAM" id="SSF57667">
    <property type="entry name" value="beta-beta-alpha zinc fingers"/>
    <property type="match status" value="1"/>
</dbReference>
<keyword evidence="7" id="KW-0805">Transcription regulation</keyword>
<evidence type="ECO:0000256" key="11">
    <source>
        <dbReference type="PROSITE-ProRule" id="PRU00042"/>
    </source>
</evidence>
<dbReference type="AlphaFoldDB" id="A0A0H5R976"/>
<evidence type="ECO:0000256" key="1">
    <source>
        <dbReference type="ARBA" id="ARBA00004123"/>
    </source>
</evidence>
<organism evidence="14">
    <name type="scientific">Spongospora subterranea</name>
    <dbReference type="NCBI Taxonomy" id="70186"/>
    <lineage>
        <taxon>Eukaryota</taxon>
        <taxon>Sar</taxon>
        <taxon>Rhizaria</taxon>
        <taxon>Endomyxa</taxon>
        <taxon>Phytomyxea</taxon>
        <taxon>Plasmodiophorida</taxon>
        <taxon>Plasmodiophoridae</taxon>
        <taxon>Spongospora</taxon>
    </lineage>
</organism>
<dbReference type="InterPro" id="IPR036236">
    <property type="entry name" value="Znf_C2H2_sf"/>
</dbReference>
<feature type="domain" description="C2H2-type" evidence="13">
    <location>
        <begin position="246"/>
        <end position="274"/>
    </location>
</feature>
<sequence>MDKPHEGKQGQPRSCLKSSADGNRAGPVVTCIAGRLIDGIPGYATNVRERIDSLSPVQGPSSPYSVGGRPDSGSVSEGESWKLYSSSIVPIPSDIVFDCLLEPSMMSMHDPDTVFTTDDRSANRSVNVRAPIDQLVTRAVRPQSMKPSNDLARERNRVSPAQSTRATEYVKLISDPASSGTSRNRPGAIVCADALRNQHTGADLSTGGDNADGRTRKYSCDVCLTSFTRKANLSRHQLVHTGDRPFSCSLCTQRFSLGSNLKRHISRVHKVPRKTWPPSP</sequence>
<dbReference type="Pfam" id="PF00096">
    <property type="entry name" value="zf-C2H2"/>
    <property type="match status" value="2"/>
</dbReference>
<proteinExistence type="inferred from homology"/>
<keyword evidence="4" id="KW-0677">Repeat</keyword>
<evidence type="ECO:0000256" key="4">
    <source>
        <dbReference type="ARBA" id="ARBA00022737"/>
    </source>
</evidence>
<keyword evidence="6" id="KW-0862">Zinc</keyword>
<dbReference type="PROSITE" id="PS00028">
    <property type="entry name" value="ZINC_FINGER_C2H2_1"/>
    <property type="match status" value="2"/>
</dbReference>
<dbReference type="GO" id="GO:1990837">
    <property type="term" value="F:sequence-specific double-stranded DNA binding"/>
    <property type="evidence" value="ECO:0007669"/>
    <property type="project" value="UniProtKB-ARBA"/>
</dbReference>
<dbReference type="GO" id="GO:0000981">
    <property type="term" value="F:DNA-binding transcription factor activity, RNA polymerase II-specific"/>
    <property type="evidence" value="ECO:0007669"/>
    <property type="project" value="TreeGrafter"/>
</dbReference>
<feature type="domain" description="C2H2-type" evidence="13">
    <location>
        <begin position="218"/>
        <end position="245"/>
    </location>
</feature>
<evidence type="ECO:0000256" key="3">
    <source>
        <dbReference type="ARBA" id="ARBA00022723"/>
    </source>
</evidence>
<evidence type="ECO:0000313" key="14">
    <source>
        <dbReference type="EMBL" id="CRZ10306.1"/>
    </source>
</evidence>
<dbReference type="SMART" id="SM00355">
    <property type="entry name" value="ZnF_C2H2"/>
    <property type="match status" value="2"/>
</dbReference>
<comment type="subcellular location">
    <subcellularLocation>
        <location evidence="1">Nucleus</location>
    </subcellularLocation>
</comment>
<evidence type="ECO:0000256" key="5">
    <source>
        <dbReference type="ARBA" id="ARBA00022771"/>
    </source>
</evidence>
<evidence type="ECO:0000256" key="12">
    <source>
        <dbReference type="SAM" id="MobiDB-lite"/>
    </source>
</evidence>
<keyword evidence="10" id="KW-0539">Nucleus</keyword>
<dbReference type="FunFam" id="3.30.160.60:FF:000075">
    <property type="entry name" value="Putative zinc finger protein 536"/>
    <property type="match status" value="1"/>
</dbReference>
<keyword evidence="5 11" id="KW-0863">Zinc-finger</keyword>
<evidence type="ECO:0000259" key="13">
    <source>
        <dbReference type="PROSITE" id="PS50157"/>
    </source>
</evidence>
<protein>
    <recommendedName>
        <fullName evidence="13">C2H2-type domain-containing protein</fullName>
    </recommendedName>
</protein>
<dbReference type="GO" id="GO:0005634">
    <property type="term" value="C:nucleus"/>
    <property type="evidence" value="ECO:0007669"/>
    <property type="project" value="UniProtKB-SubCell"/>
</dbReference>
<dbReference type="FunFam" id="3.30.160.60:FF:000303">
    <property type="entry name" value="Zinc finger protein 41"/>
    <property type="match status" value="1"/>
</dbReference>
<feature type="compositionally biased region" description="Polar residues" evidence="12">
    <location>
        <begin position="55"/>
        <end position="64"/>
    </location>
</feature>
<feature type="region of interest" description="Disordered" evidence="12">
    <location>
        <begin position="143"/>
        <end position="164"/>
    </location>
</feature>
<evidence type="ECO:0000256" key="6">
    <source>
        <dbReference type="ARBA" id="ARBA00022833"/>
    </source>
</evidence>
<feature type="region of interest" description="Disordered" evidence="12">
    <location>
        <begin position="53"/>
        <end position="77"/>
    </location>
</feature>
<evidence type="ECO:0000256" key="9">
    <source>
        <dbReference type="ARBA" id="ARBA00023163"/>
    </source>
</evidence>
<evidence type="ECO:0000256" key="10">
    <source>
        <dbReference type="ARBA" id="ARBA00023242"/>
    </source>
</evidence>